<keyword evidence="4" id="KW-1185">Reference proteome</keyword>
<accession>A0A512DA21</accession>
<dbReference type="AlphaFoldDB" id="A0A512DA21"/>
<gene>
    <name evidence="3" type="ORF">CAE01nite_10590</name>
</gene>
<dbReference type="Pfam" id="PF03808">
    <property type="entry name" value="Glyco_tran_WecG"/>
    <property type="match status" value="1"/>
</dbReference>
<evidence type="ECO:0008006" key="5">
    <source>
        <dbReference type="Google" id="ProtNLM"/>
    </source>
</evidence>
<dbReference type="InterPro" id="IPR004629">
    <property type="entry name" value="WecG_TagA_CpsF"/>
</dbReference>
<dbReference type="Proteomes" id="UP000321181">
    <property type="component" value="Unassembled WGS sequence"/>
</dbReference>
<dbReference type="PANTHER" id="PTHR34136">
    <property type="match status" value="1"/>
</dbReference>
<reference evidence="3 4" key="1">
    <citation type="submission" date="2019-07" db="EMBL/GenBank/DDBJ databases">
        <title>Whole genome shotgun sequence of Cellulomonas aerilata NBRC 106308.</title>
        <authorList>
            <person name="Hosoyama A."/>
            <person name="Uohara A."/>
            <person name="Ohji S."/>
            <person name="Ichikawa N."/>
        </authorList>
    </citation>
    <scope>NUCLEOTIDE SEQUENCE [LARGE SCALE GENOMIC DNA]</scope>
    <source>
        <strain evidence="3 4">NBRC 106308</strain>
    </source>
</reference>
<evidence type="ECO:0000313" key="3">
    <source>
        <dbReference type="EMBL" id="GEO33334.1"/>
    </source>
</evidence>
<keyword evidence="1" id="KW-0328">Glycosyltransferase</keyword>
<dbReference type="GO" id="GO:0016758">
    <property type="term" value="F:hexosyltransferase activity"/>
    <property type="evidence" value="ECO:0007669"/>
    <property type="project" value="TreeGrafter"/>
</dbReference>
<protein>
    <recommendedName>
        <fullName evidence="5">Glycosyl transferase</fullName>
    </recommendedName>
</protein>
<organism evidence="3 4">
    <name type="scientific">Cellulomonas aerilata</name>
    <dbReference type="NCBI Taxonomy" id="515326"/>
    <lineage>
        <taxon>Bacteria</taxon>
        <taxon>Bacillati</taxon>
        <taxon>Actinomycetota</taxon>
        <taxon>Actinomycetes</taxon>
        <taxon>Micrococcales</taxon>
        <taxon>Cellulomonadaceae</taxon>
        <taxon>Cellulomonas</taxon>
    </lineage>
</organism>
<dbReference type="OrthoDB" id="9785502at2"/>
<proteinExistence type="predicted"/>
<name>A0A512DA21_9CELL</name>
<dbReference type="NCBIfam" id="TIGR00696">
    <property type="entry name" value="wecG_tagA_cpsF"/>
    <property type="match status" value="1"/>
</dbReference>
<dbReference type="RefSeq" id="WP_146901052.1">
    <property type="nucleotide sequence ID" value="NZ_BAAARM010000002.1"/>
</dbReference>
<comment type="caution">
    <text evidence="3">The sequence shown here is derived from an EMBL/GenBank/DDBJ whole genome shotgun (WGS) entry which is preliminary data.</text>
</comment>
<evidence type="ECO:0000256" key="1">
    <source>
        <dbReference type="ARBA" id="ARBA00022676"/>
    </source>
</evidence>
<evidence type="ECO:0000313" key="4">
    <source>
        <dbReference type="Proteomes" id="UP000321181"/>
    </source>
</evidence>
<dbReference type="CDD" id="cd06533">
    <property type="entry name" value="Glyco_transf_WecG_TagA"/>
    <property type="match status" value="1"/>
</dbReference>
<dbReference type="PANTHER" id="PTHR34136:SF1">
    <property type="entry name" value="UDP-N-ACETYL-D-MANNOSAMINURONIC ACID TRANSFERASE"/>
    <property type="match status" value="1"/>
</dbReference>
<dbReference type="EMBL" id="BJYY01000007">
    <property type="protein sequence ID" value="GEO33334.1"/>
    <property type="molecule type" value="Genomic_DNA"/>
</dbReference>
<evidence type="ECO:0000256" key="2">
    <source>
        <dbReference type="ARBA" id="ARBA00022679"/>
    </source>
</evidence>
<keyword evidence="2" id="KW-0808">Transferase</keyword>
<sequence>MKPSAVWPRVLLGGTPVDLFDDDVAIDTIIDHVRGPQPWPLGVMSANLDHIHHFGHHGPSARVPFLWAHPDAGEPFPGGSRTGVHGDTGPDRGEGATAVRWLNLLDGAPLVRQASHLTGHPWPRLAGSDLIGPLLDRAEAERIRVGFLGGMPEVLTTLARRLAEERPDLPVTGLWSPDRADLDDPTRCRAWARRARDAGTELLVVGLGKPRQERWIVEHGPATGASVLLAFGAVVDFLAGAVQRAPEAVRDHGMEWAWRLALEPRRLARRYLVDGPPAFTVLARRSFVLMPWTPEPVPTTAGRS</sequence>